<dbReference type="SUPFAM" id="SSF88697">
    <property type="entry name" value="PUA domain-like"/>
    <property type="match status" value="1"/>
</dbReference>
<keyword evidence="4 9" id="KW-0547">Nucleotide-binding</keyword>
<dbReference type="eggNOG" id="COG0466">
    <property type="taxonomic scope" value="Bacteria"/>
</dbReference>
<dbReference type="STRING" id="472759.Nhal_1379"/>
<dbReference type="Proteomes" id="UP000001844">
    <property type="component" value="Chromosome"/>
</dbReference>
<dbReference type="Gene3D" id="1.20.5.5270">
    <property type="match status" value="1"/>
</dbReference>
<dbReference type="OrthoDB" id="9803599at2"/>
<feature type="active site" evidence="9 11">
    <location>
        <position position="718"/>
    </location>
</feature>
<dbReference type="InterPro" id="IPR008269">
    <property type="entry name" value="Lon_proteolytic"/>
</dbReference>
<keyword evidence="18" id="KW-1185">Reference proteome</keyword>
<evidence type="ECO:0000256" key="11">
    <source>
        <dbReference type="PIRSR" id="PIRSR001174-1"/>
    </source>
</evidence>
<dbReference type="InterPro" id="IPR015947">
    <property type="entry name" value="PUA-like_sf"/>
</dbReference>
<evidence type="ECO:0000256" key="6">
    <source>
        <dbReference type="ARBA" id="ARBA00022825"/>
    </source>
</evidence>
<evidence type="ECO:0000259" key="16">
    <source>
        <dbReference type="PROSITE" id="PS51787"/>
    </source>
</evidence>
<reference evidence="18" key="1">
    <citation type="submission" date="2010-04" db="EMBL/GenBank/DDBJ databases">
        <title>Complete genome sequence of Nitrosococcus halophilus Nc4, a salt-adapted, aerobic obligate ammonia-oxidizing sulfur purple bacterium.</title>
        <authorList>
            <consortium name="US DOE Joint Genome Institute"/>
            <person name="Campbell M.A."/>
            <person name="Malfatti S.A."/>
            <person name="Chain P.S.G."/>
            <person name="Heidelberg J.F."/>
            <person name="Ward B.B."/>
            <person name="Klotz M.G."/>
        </authorList>
    </citation>
    <scope>NUCLEOTIDE SEQUENCE [LARGE SCALE GENOMIC DNA]</scope>
    <source>
        <strain evidence="18">Nc4</strain>
    </source>
</reference>
<dbReference type="InterPro" id="IPR027417">
    <property type="entry name" value="P-loop_NTPase"/>
</dbReference>
<feature type="domain" description="Lon proteolytic" evidence="15">
    <location>
        <begin position="588"/>
        <end position="769"/>
    </location>
</feature>
<dbReference type="AlphaFoldDB" id="D5C0X3"/>
<evidence type="ECO:0000256" key="8">
    <source>
        <dbReference type="ARBA" id="ARBA00023016"/>
    </source>
</evidence>
<comment type="catalytic activity">
    <reaction evidence="9 10 13">
        <text>Hydrolysis of proteins in presence of ATP.</text>
        <dbReference type="EC" id="3.4.21.53"/>
    </reaction>
</comment>
<accession>D5C0X3</accession>
<dbReference type="PROSITE" id="PS51787">
    <property type="entry name" value="LON_N"/>
    <property type="match status" value="1"/>
</dbReference>
<dbReference type="PROSITE" id="PS51786">
    <property type="entry name" value="LON_PROTEOLYTIC"/>
    <property type="match status" value="1"/>
</dbReference>
<dbReference type="Pfam" id="PF05362">
    <property type="entry name" value="Lon_C"/>
    <property type="match status" value="1"/>
</dbReference>
<dbReference type="Gene3D" id="1.10.8.60">
    <property type="match status" value="1"/>
</dbReference>
<dbReference type="Pfam" id="PF22667">
    <property type="entry name" value="Lon_lid"/>
    <property type="match status" value="1"/>
</dbReference>
<dbReference type="SUPFAM" id="SSF52540">
    <property type="entry name" value="P-loop containing nucleoside triphosphate hydrolases"/>
    <property type="match status" value="1"/>
</dbReference>
<dbReference type="EC" id="3.4.21.53" evidence="9 10"/>
<dbReference type="InterPro" id="IPR014721">
    <property type="entry name" value="Ribsml_uS5_D2-typ_fold_subgr"/>
</dbReference>
<evidence type="ECO:0000313" key="18">
    <source>
        <dbReference type="Proteomes" id="UP000001844"/>
    </source>
</evidence>
<dbReference type="GO" id="GO:0016887">
    <property type="term" value="F:ATP hydrolysis activity"/>
    <property type="evidence" value="ECO:0007669"/>
    <property type="project" value="UniProtKB-UniRule"/>
</dbReference>
<comment type="function">
    <text evidence="9">ATP-dependent serine protease that mediates the selective degradation of mutant and abnormal proteins as well as certain short-lived regulatory proteins. Required for cellular homeostasis and for survival from DNA damage and developmental changes induced by stress. Degrades polypeptides processively to yield small peptide fragments that are 5 to 10 amino acids long. Binds to DNA in a double-stranded, site-specific manner.</text>
</comment>
<dbReference type="CDD" id="cd19500">
    <property type="entry name" value="RecA-like_Lon"/>
    <property type="match status" value="1"/>
</dbReference>
<dbReference type="Gene3D" id="3.30.230.10">
    <property type="match status" value="1"/>
</dbReference>
<evidence type="ECO:0000256" key="4">
    <source>
        <dbReference type="ARBA" id="ARBA00022741"/>
    </source>
</evidence>
<dbReference type="PRINTS" id="PR00830">
    <property type="entry name" value="ENDOLAPTASE"/>
</dbReference>
<dbReference type="RefSeq" id="WP_013032421.1">
    <property type="nucleotide sequence ID" value="NC_013960.1"/>
</dbReference>
<dbReference type="EMBL" id="CP001798">
    <property type="protein sequence ID" value="ADE14530.1"/>
    <property type="molecule type" value="Genomic_DNA"/>
</dbReference>
<keyword evidence="3 9" id="KW-0645">Protease</keyword>
<organism evidence="17 18">
    <name type="scientific">Nitrosococcus halophilus (strain Nc4)</name>
    <dbReference type="NCBI Taxonomy" id="472759"/>
    <lineage>
        <taxon>Bacteria</taxon>
        <taxon>Pseudomonadati</taxon>
        <taxon>Pseudomonadota</taxon>
        <taxon>Gammaproteobacteria</taxon>
        <taxon>Chromatiales</taxon>
        <taxon>Chromatiaceae</taxon>
        <taxon>Nitrosococcus</taxon>
    </lineage>
</organism>
<dbReference type="InterPro" id="IPR003593">
    <property type="entry name" value="AAA+_ATPase"/>
</dbReference>
<dbReference type="Gene3D" id="1.20.58.1480">
    <property type="match status" value="1"/>
</dbReference>
<evidence type="ECO:0000256" key="13">
    <source>
        <dbReference type="PROSITE-ProRule" id="PRU01122"/>
    </source>
</evidence>
<evidence type="ECO:0000256" key="2">
    <source>
        <dbReference type="ARBA" id="ARBA00022490"/>
    </source>
</evidence>
<evidence type="ECO:0000259" key="15">
    <source>
        <dbReference type="PROSITE" id="PS51786"/>
    </source>
</evidence>
<dbReference type="InterPro" id="IPR027543">
    <property type="entry name" value="Lon_bac"/>
</dbReference>
<keyword evidence="5 9" id="KW-0378">Hydrolase</keyword>
<dbReference type="GO" id="GO:0043565">
    <property type="term" value="F:sequence-specific DNA binding"/>
    <property type="evidence" value="ECO:0007669"/>
    <property type="project" value="UniProtKB-UniRule"/>
</dbReference>
<dbReference type="NCBIfam" id="TIGR00763">
    <property type="entry name" value="lon"/>
    <property type="match status" value="1"/>
</dbReference>
<dbReference type="GO" id="GO:0005737">
    <property type="term" value="C:cytoplasm"/>
    <property type="evidence" value="ECO:0007669"/>
    <property type="project" value="UniProtKB-SubCell"/>
</dbReference>
<dbReference type="GO" id="GO:0006515">
    <property type="term" value="P:protein quality control for misfolded or incompletely synthesized proteins"/>
    <property type="evidence" value="ECO:0007669"/>
    <property type="project" value="UniProtKB-UniRule"/>
</dbReference>
<dbReference type="FunFam" id="3.40.50.300:FF:000382">
    <property type="entry name" value="Lon protease homolog 2, peroxisomal"/>
    <property type="match status" value="1"/>
</dbReference>
<dbReference type="InterPro" id="IPR003959">
    <property type="entry name" value="ATPase_AAA_core"/>
</dbReference>
<comment type="induction">
    <text evidence="9">By heat shock.</text>
</comment>
<evidence type="ECO:0000256" key="10">
    <source>
        <dbReference type="PIRNR" id="PIRNR001174"/>
    </source>
</evidence>
<dbReference type="PROSITE" id="PS01046">
    <property type="entry name" value="LON_SER"/>
    <property type="match status" value="1"/>
</dbReference>
<dbReference type="Gene3D" id="3.40.50.300">
    <property type="entry name" value="P-loop containing nucleotide triphosphate hydrolases"/>
    <property type="match status" value="1"/>
</dbReference>
<proteinExistence type="evidence at transcript level"/>
<protein>
    <recommendedName>
        <fullName evidence="9 10">Lon protease</fullName>
        <ecNumber evidence="9 10">3.4.21.53</ecNumber>
    </recommendedName>
    <alternativeName>
        <fullName evidence="9">ATP-dependent protease La</fullName>
    </alternativeName>
</protein>
<dbReference type="GO" id="GO:0034605">
    <property type="term" value="P:cellular response to heat"/>
    <property type="evidence" value="ECO:0007669"/>
    <property type="project" value="UniProtKB-UniRule"/>
</dbReference>
<dbReference type="GO" id="GO:0005524">
    <property type="term" value="F:ATP binding"/>
    <property type="evidence" value="ECO:0007669"/>
    <property type="project" value="UniProtKB-UniRule"/>
</dbReference>
<name>D5C0X3_NITHN</name>
<comment type="similarity">
    <text evidence="9 10 13 14">Belongs to the peptidase S16 family.</text>
</comment>
<evidence type="ECO:0000256" key="1">
    <source>
        <dbReference type="ARBA" id="ARBA00004496"/>
    </source>
</evidence>
<dbReference type="InterPro" id="IPR046336">
    <property type="entry name" value="Lon_prtase_N_sf"/>
</dbReference>
<dbReference type="HOGENOM" id="CLU_004109_4_3_6"/>
<dbReference type="GO" id="GO:0004176">
    <property type="term" value="F:ATP-dependent peptidase activity"/>
    <property type="evidence" value="ECO:0007669"/>
    <property type="project" value="UniProtKB-UniRule"/>
</dbReference>
<evidence type="ECO:0000256" key="3">
    <source>
        <dbReference type="ARBA" id="ARBA00022670"/>
    </source>
</evidence>
<dbReference type="SMART" id="SM00382">
    <property type="entry name" value="AAA"/>
    <property type="match status" value="1"/>
</dbReference>
<keyword evidence="6 9" id="KW-0720">Serine protease</keyword>
<feature type="active site" evidence="9 11">
    <location>
        <position position="675"/>
    </location>
</feature>
<evidence type="ECO:0000256" key="9">
    <source>
        <dbReference type="HAMAP-Rule" id="MF_01973"/>
    </source>
</evidence>
<dbReference type="PIRSF" id="PIRSF001174">
    <property type="entry name" value="Lon_proteas"/>
    <property type="match status" value="1"/>
</dbReference>
<gene>
    <name evidence="9" type="primary">lon</name>
    <name evidence="17" type="ordered locus">Nhal_1379</name>
</gene>
<dbReference type="SUPFAM" id="SSF54211">
    <property type="entry name" value="Ribosomal protein S5 domain 2-like"/>
    <property type="match status" value="1"/>
</dbReference>
<dbReference type="HAMAP" id="MF_01973">
    <property type="entry name" value="lon_bact"/>
    <property type="match status" value="1"/>
</dbReference>
<evidence type="ECO:0000313" key="17">
    <source>
        <dbReference type="EMBL" id="ADE14530.1"/>
    </source>
</evidence>
<evidence type="ECO:0000256" key="7">
    <source>
        <dbReference type="ARBA" id="ARBA00022840"/>
    </source>
</evidence>
<dbReference type="Gene3D" id="2.30.130.40">
    <property type="entry name" value="LON domain-like"/>
    <property type="match status" value="1"/>
</dbReference>
<comment type="subcellular location">
    <subcellularLocation>
        <location evidence="1 9 10">Cytoplasm</location>
    </subcellularLocation>
</comment>
<dbReference type="InterPro" id="IPR008268">
    <property type="entry name" value="Peptidase_S16_AS"/>
</dbReference>
<dbReference type="Pfam" id="PF02190">
    <property type="entry name" value="LON_substr_bdg"/>
    <property type="match status" value="1"/>
</dbReference>
<evidence type="ECO:0000256" key="14">
    <source>
        <dbReference type="RuleBase" id="RU000591"/>
    </source>
</evidence>
<dbReference type="SMART" id="SM00464">
    <property type="entry name" value="LON"/>
    <property type="match status" value="1"/>
</dbReference>
<dbReference type="GO" id="GO:0004252">
    <property type="term" value="F:serine-type endopeptidase activity"/>
    <property type="evidence" value="ECO:0007669"/>
    <property type="project" value="UniProtKB-UniRule"/>
</dbReference>
<feature type="binding site" evidence="9 12">
    <location>
        <begin position="352"/>
        <end position="359"/>
    </location>
    <ligand>
        <name>ATP</name>
        <dbReference type="ChEBI" id="CHEBI:30616"/>
    </ligand>
</feature>
<keyword evidence="2 9" id="KW-0963">Cytoplasm</keyword>
<keyword evidence="8 9" id="KW-0346">Stress response</keyword>
<dbReference type="InterPro" id="IPR020568">
    <property type="entry name" value="Ribosomal_Su5_D2-typ_SF"/>
</dbReference>
<dbReference type="Pfam" id="PF00004">
    <property type="entry name" value="AAA"/>
    <property type="match status" value="1"/>
</dbReference>
<comment type="subunit">
    <text evidence="9 10">Homohexamer. Organized in a ring with a central cavity.</text>
</comment>
<feature type="domain" description="Lon N-terminal" evidence="16">
    <location>
        <begin position="6"/>
        <end position="200"/>
    </location>
</feature>
<evidence type="ECO:0000256" key="5">
    <source>
        <dbReference type="ARBA" id="ARBA00022801"/>
    </source>
</evidence>
<evidence type="ECO:0000256" key="12">
    <source>
        <dbReference type="PIRSR" id="PIRSR001174-2"/>
    </source>
</evidence>
<dbReference type="InterPro" id="IPR004815">
    <property type="entry name" value="Lon_bac/euk-typ"/>
</dbReference>
<dbReference type="InterPro" id="IPR027065">
    <property type="entry name" value="Lon_Prtase"/>
</dbReference>
<dbReference type="PANTHER" id="PTHR10046">
    <property type="entry name" value="ATP DEPENDENT LON PROTEASE FAMILY MEMBER"/>
    <property type="match status" value="1"/>
</dbReference>
<dbReference type="InterPro" id="IPR054594">
    <property type="entry name" value="Lon_lid"/>
</dbReference>
<keyword evidence="7 9" id="KW-0067">ATP-binding</keyword>
<sequence length="779" mass="87345">MEHSTYPTLPLKNTVLFPHLVLPLSVGRSKSIAAVETALASEDKLIAVFPQHNPRTEEPTADDLFRFGTVGVIKKMARSGDTVQILVQGIERVEQLETVQAEPYLSLKVTTLPEPSDTGTEIEALHRTVIELAGRMIELVQPQVQVSIHHIISDVEKPLHQIYLLTSVLSLDFDKEKELLAAATQAEALHLMYRYLNHEVQVLEVRQKITSTAQTEIDKKQREYVLRQQLEAIQEELGEKSPEQAEISELRRRMEETELPELVRKEVEKELTRLERMPSAAPDYQLTRGYVELALELPWNKTTEDRLDLKRAREILDEDHFDLEDVKERIIEHLAVMKLNPEAKSPILCFVGPPGVGKTSVGQSIARALGRKFERMSLGGLHDEAELRGHRRTYIGAMPGRIIRAIRRAGYKNPLLMLDEIDKLGRDFRGDPAAALLEVLDPAQNVEFHDNYLDLPFDLSKVFFVTTANTLDTIPRPLLDRMEVLRLPGYSDEEKQQIARRYLIGRQIGEAGLSEIQLSIPDETLRYVIRRYTREAGVRELERVLGRIARKVATQVAEGQTQPMTVKPKKLVELLGPERFFAEEVRQQLPPGVAAGLAWTEAGGDVLYVEAALLPEGKGLTLTGQLGNIMQESAKAAQSYLWSHAEELRIDQKSIRESGVHIHVPAGAIPKDGPSAGVTMATALTSAYAHWPVRNDTAMTGEITLSGLVLPVGGIKEKVLAAHRAGIRRIILPKENEKDLREIPEHVRQSLQFILAERIEEVLTAAIPELNRLHSRGAA</sequence>
<dbReference type="InterPro" id="IPR003111">
    <property type="entry name" value="Lon_prtase_N"/>
</dbReference>
<dbReference type="KEGG" id="nhl:Nhal_1379"/>